<feature type="region of interest" description="Disordered" evidence="2">
    <location>
        <begin position="67"/>
        <end position="90"/>
    </location>
</feature>
<protein>
    <submittedName>
        <fullName evidence="3">Uncharacterized protein</fullName>
    </submittedName>
</protein>
<feature type="compositionally biased region" description="Low complexity" evidence="2">
    <location>
        <begin position="211"/>
        <end position="221"/>
    </location>
</feature>
<feature type="region of interest" description="Disordered" evidence="2">
    <location>
        <begin position="209"/>
        <end position="241"/>
    </location>
</feature>
<sequence>MASRRSVDESQRLLSLESAARAKLQRRVTELEELLQLSRADALRQRIQRDALHSQVLALGLPARTRHEAVSPMPESESAAESASTEQPDCSQLHQTIAALRKQVVESAASSSVSSVRIDQLQRELTGARGVIEQLQLQLQQAQMQPIRWPSRSASAAARPPVADPLERLRLRLRQCEAERDQYSAMCTRLQHALDNVVGGAGGEGMGGADGSAVGDADGSALHGQNNVHTEGRTSEEVTRETAAKCSTLLRSEGRGGISPEKHLLPWFLEEMLWVTQLQLRMASEIPLGQQRASLDRFAAPGCAPDGESDGGSGCNCVHESSPQPSSMSEAFRSAHRLLSELRDTECQPSEHGTALPPAYS</sequence>
<evidence type="ECO:0000256" key="2">
    <source>
        <dbReference type="SAM" id="MobiDB-lite"/>
    </source>
</evidence>
<accession>A0A7S4BLX6</accession>
<dbReference type="EMBL" id="HBIZ01035749">
    <property type="protein sequence ID" value="CAE0770156.1"/>
    <property type="molecule type" value="Transcribed_RNA"/>
</dbReference>
<feature type="coiled-coil region" evidence="1">
    <location>
        <begin position="118"/>
        <end position="186"/>
    </location>
</feature>
<feature type="compositionally biased region" description="Low complexity" evidence="2">
    <location>
        <begin position="70"/>
        <end position="86"/>
    </location>
</feature>
<proteinExistence type="predicted"/>
<dbReference type="AlphaFoldDB" id="A0A7S4BLX6"/>
<evidence type="ECO:0000313" key="3">
    <source>
        <dbReference type="EMBL" id="CAE0770156.1"/>
    </source>
</evidence>
<evidence type="ECO:0000256" key="1">
    <source>
        <dbReference type="SAM" id="Coils"/>
    </source>
</evidence>
<keyword evidence="1" id="KW-0175">Coiled coil</keyword>
<feature type="compositionally biased region" description="Basic and acidic residues" evidence="2">
    <location>
        <begin position="230"/>
        <end position="241"/>
    </location>
</feature>
<name>A0A7S4BLX6_CHRCT</name>
<organism evidence="3">
    <name type="scientific">Chrysotila carterae</name>
    <name type="common">Marine alga</name>
    <name type="synonym">Syracosphaera carterae</name>
    <dbReference type="NCBI Taxonomy" id="13221"/>
    <lineage>
        <taxon>Eukaryota</taxon>
        <taxon>Haptista</taxon>
        <taxon>Haptophyta</taxon>
        <taxon>Prymnesiophyceae</taxon>
        <taxon>Isochrysidales</taxon>
        <taxon>Isochrysidaceae</taxon>
        <taxon>Chrysotila</taxon>
    </lineage>
</organism>
<reference evidence="3" key="1">
    <citation type="submission" date="2021-01" db="EMBL/GenBank/DDBJ databases">
        <authorList>
            <person name="Corre E."/>
            <person name="Pelletier E."/>
            <person name="Niang G."/>
            <person name="Scheremetjew M."/>
            <person name="Finn R."/>
            <person name="Kale V."/>
            <person name="Holt S."/>
            <person name="Cochrane G."/>
            <person name="Meng A."/>
            <person name="Brown T."/>
            <person name="Cohen L."/>
        </authorList>
    </citation>
    <scope>NUCLEOTIDE SEQUENCE</scope>
    <source>
        <strain evidence="3">CCMP645</strain>
    </source>
</reference>
<feature type="region of interest" description="Disordered" evidence="2">
    <location>
        <begin position="301"/>
        <end position="361"/>
    </location>
</feature>
<gene>
    <name evidence="3" type="ORF">PCAR00345_LOCUS22768</name>
</gene>
<feature type="compositionally biased region" description="Polar residues" evidence="2">
    <location>
        <begin position="319"/>
        <end position="329"/>
    </location>
</feature>
<feature type="coiled-coil region" evidence="1">
    <location>
        <begin position="14"/>
        <end position="41"/>
    </location>
</feature>